<feature type="compositionally biased region" description="Low complexity" evidence="5">
    <location>
        <begin position="86"/>
        <end position="112"/>
    </location>
</feature>
<accession>A0A7S2RDG9</accession>
<dbReference type="GO" id="GO:0008270">
    <property type="term" value="F:zinc ion binding"/>
    <property type="evidence" value="ECO:0007669"/>
    <property type="project" value="UniProtKB-KW"/>
</dbReference>
<evidence type="ECO:0000256" key="3">
    <source>
        <dbReference type="ARBA" id="ARBA00022833"/>
    </source>
</evidence>
<dbReference type="PROSITE" id="PS50199">
    <property type="entry name" value="ZF_RANBP2_2"/>
    <property type="match status" value="1"/>
</dbReference>
<dbReference type="Gene3D" id="4.10.1060.10">
    <property type="entry name" value="Zinc finger, RanBP2-type"/>
    <property type="match status" value="3"/>
</dbReference>
<evidence type="ECO:0000313" key="7">
    <source>
        <dbReference type="EMBL" id="CAD9667994.1"/>
    </source>
</evidence>
<feature type="compositionally biased region" description="Gly residues" evidence="5">
    <location>
        <begin position="149"/>
        <end position="161"/>
    </location>
</feature>
<evidence type="ECO:0000256" key="1">
    <source>
        <dbReference type="ARBA" id="ARBA00022723"/>
    </source>
</evidence>
<dbReference type="SUPFAM" id="SSF90209">
    <property type="entry name" value="Ran binding protein zinc finger-like"/>
    <property type="match status" value="3"/>
</dbReference>
<keyword evidence="3" id="KW-0862">Zinc</keyword>
<dbReference type="PANTHER" id="PTHR12999">
    <property type="entry name" value="ZINC FINGER RAN-BINDING DOMAIN-CONTAINING PROTEIN 2 ZRANB2-RELATED"/>
    <property type="match status" value="1"/>
</dbReference>
<dbReference type="PANTHER" id="PTHR12999:SF17">
    <property type="entry name" value="ZINC FINGER RAN-BINDING DOMAIN-CONTAINING PROTEIN 2"/>
    <property type="match status" value="1"/>
</dbReference>
<evidence type="ECO:0000256" key="2">
    <source>
        <dbReference type="ARBA" id="ARBA00022771"/>
    </source>
</evidence>
<keyword evidence="2 4" id="KW-0863">Zinc-finger</keyword>
<feature type="compositionally biased region" description="Basic and acidic residues" evidence="5">
    <location>
        <begin position="1"/>
        <end position="18"/>
    </location>
</feature>
<evidence type="ECO:0000259" key="6">
    <source>
        <dbReference type="PROSITE" id="PS50199"/>
    </source>
</evidence>
<dbReference type="PROSITE" id="PS01358">
    <property type="entry name" value="ZF_RANBP2_1"/>
    <property type="match status" value="1"/>
</dbReference>
<dbReference type="InterPro" id="IPR036443">
    <property type="entry name" value="Znf_RanBP2_sf"/>
</dbReference>
<keyword evidence="1" id="KW-0479">Metal-binding</keyword>
<evidence type="ECO:0000256" key="4">
    <source>
        <dbReference type="PROSITE-ProRule" id="PRU00322"/>
    </source>
</evidence>
<feature type="region of interest" description="Disordered" evidence="5">
    <location>
        <begin position="149"/>
        <end position="193"/>
    </location>
</feature>
<name>A0A7S2RDG9_9STRA</name>
<evidence type="ECO:0000256" key="5">
    <source>
        <dbReference type="SAM" id="MobiDB-lite"/>
    </source>
</evidence>
<gene>
    <name evidence="7" type="ORF">RMAR1173_LOCUS3438</name>
</gene>
<sequence length="349" mass="36162">MSALMEHLRELTKMREDGALTEEEFTTFKRKLMEESKSDPGSGDEAVGAKRRRHRAAESDDEGDREVDKEETAKKEEGGDSRSTEAWSEPAPVPAAAASQPAPASSTSQPPAGNWTCSVCLNVNWPTRTHCNRKTCGLPRSQVDSAITGGAGLTNGAGGSTWGADPGSTGASWPAQPRPGGAPGAGSRGGKEHPPGSWVCTSCSNINWPMRSSCNRCHASKDPSAILLSPPGPSAVTATPAGSWTCPSCGNVNWPMRTSCNRKNCLMPRPASAVPTAPEVGLPQGHYGSGFAGGYPPVAAPPPEIGAQGVRQDGMGERGYGYSYVADAGVPRSSYSSGASTGFSAAASW</sequence>
<dbReference type="InterPro" id="IPR001876">
    <property type="entry name" value="Znf_RanBP2"/>
</dbReference>
<organism evidence="7">
    <name type="scientific">Rhizochromulina marina</name>
    <dbReference type="NCBI Taxonomy" id="1034831"/>
    <lineage>
        <taxon>Eukaryota</taxon>
        <taxon>Sar</taxon>
        <taxon>Stramenopiles</taxon>
        <taxon>Ochrophyta</taxon>
        <taxon>Dictyochophyceae</taxon>
        <taxon>Rhizochromulinales</taxon>
        <taxon>Rhizochromulina</taxon>
    </lineage>
</organism>
<dbReference type="Pfam" id="PF00641">
    <property type="entry name" value="Zn_ribbon_RanBP"/>
    <property type="match status" value="3"/>
</dbReference>
<feature type="compositionally biased region" description="Basic and acidic residues" evidence="5">
    <location>
        <begin position="66"/>
        <end position="83"/>
    </location>
</feature>
<dbReference type="AlphaFoldDB" id="A0A7S2RDG9"/>
<reference evidence="7" key="1">
    <citation type="submission" date="2021-01" db="EMBL/GenBank/DDBJ databases">
        <authorList>
            <person name="Corre E."/>
            <person name="Pelletier E."/>
            <person name="Niang G."/>
            <person name="Scheremetjew M."/>
            <person name="Finn R."/>
            <person name="Kale V."/>
            <person name="Holt S."/>
            <person name="Cochrane G."/>
            <person name="Meng A."/>
            <person name="Brown T."/>
            <person name="Cohen L."/>
        </authorList>
    </citation>
    <scope>NUCLEOTIDE SEQUENCE</scope>
    <source>
        <strain evidence="7">CCMP1243</strain>
    </source>
</reference>
<proteinExistence type="predicted"/>
<dbReference type="EMBL" id="HBHJ01005229">
    <property type="protein sequence ID" value="CAD9667994.1"/>
    <property type="molecule type" value="Transcribed_RNA"/>
</dbReference>
<feature type="domain" description="RanBP2-type" evidence="6">
    <location>
        <begin position="194"/>
        <end position="223"/>
    </location>
</feature>
<feature type="region of interest" description="Disordered" evidence="5">
    <location>
        <begin position="1"/>
        <end position="112"/>
    </location>
</feature>
<protein>
    <recommendedName>
        <fullName evidence="6">RanBP2-type domain-containing protein</fullName>
    </recommendedName>
</protein>
<dbReference type="SMART" id="SM00547">
    <property type="entry name" value="ZnF_RBZ"/>
    <property type="match status" value="3"/>
</dbReference>